<proteinExistence type="predicted"/>
<sequence>MEGIKMHIKHWKKIASIASFGVHFYLWETGSFTALTLNEIHDLSNNLFSISATLIGFIFAVIAILVTITENPLIKKMRKNGMYSEIIDHLGYLIAGFSITMLLSYISLLFSGEYLHYLLICTSFIFMYSMIMLITDMFRRLKLTFRNLK</sequence>
<dbReference type="AlphaFoldDB" id="A0A1V3IAZ7"/>
<gene>
    <name evidence="2" type="ORF">BKK47_11305</name>
</gene>
<dbReference type="Proteomes" id="UP000189426">
    <property type="component" value="Unassembled WGS sequence"/>
</dbReference>
<keyword evidence="1" id="KW-0472">Membrane</keyword>
<accession>A0A1V3IAZ7</accession>
<keyword evidence="1" id="KW-1133">Transmembrane helix</keyword>
<reference evidence="2 3" key="1">
    <citation type="submission" date="2016-10" db="EMBL/GenBank/DDBJ databases">
        <title>Rodentibacter gen. nov. and new species.</title>
        <authorList>
            <person name="Christensen H."/>
        </authorList>
    </citation>
    <scope>NUCLEOTIDE SEQUENCE [LARGE SCALE GENOMIC DNA]</scope>
    <source>
        <strain evidence="2 3">Ppn418</strain>
    </source>
</reference>
<feature type="transmembrane region" description="Helical" evidence="1">
    <location>
        <begin position="14"/>
        <end position="35"/>
    </location>
</feature>
<organism evidence="2 3">
    <name type="scientific">Rodentibacter mrazii</name>
    <dbReference type="NCBI Taxonomy" id="1908257"/>
    <lineage>
        <taxon>Bacteria</taxon>
        <taxon>Pseudomonadati</taxon>
        <taxon>Pseudomonadota</taxon>
        <taxon>Gammaproteobacteria</taxon>
        <taxon>Pasteurellales</taxon>
        <taxon>Pasteurellaceae</taxon>
        <taxon>Rodentibacter</taxon>
    </lineage>
</organism>
<name>A0A1V3IAZ7_9PAST</name>
<dbReference type="EMBL" id="MLHG01000099">
    <property type="protein sequence ID" value="OOF37037.1"/>
    <property type="molecule type" value="Genomic_DNA"/>
</dbReference>
<evidence type="ECO:0000313" key="3">
    <source>
        <dbReference type="Proteomes" id="UP000189426"/>
    </source>
</evidence>
<keyword evidence="3" id="KW-1185">Reference proteome</keyword>
<feature type="transmembrane region" description="Helical" evidence="1">
    <location>
        <begin position="90"/>
        <end position="108"/>
    </location>
</feature>
<evidence type="ECO:0000256" key="1">
    <source>
        <dbReference type="SAM" id="Phobius"/>
    </source>
</evidence>
<comment type="caution">
    <text evidence="2">The sequence shown here is derived from an EMBL/GenBank/DDBJ whole genome shotgun (WGS) entry which is preliminary data.</text>
</comment>
<dbReference type="STRING" id="1908257.BKK47_11305"/>
<keyword evidence="1" id="KW-0812">Transmembrane</keyword>
<feature type="transmembrane region" description="Helical" evidence="1">
    <location>
        <begin position="114"/>
        <end position="134"/>
    </location>
</feature>
<feature type="transmembrane region" description="Helical" evidence="1">
    <location>
        <begin position="47"/>
        <end position="69"/>
    </location>
</feature>
<evidence type="ECO:0000313" key="2">
    <source>
        <dbReference type="EMBL" id="OOF37037.1"/>
    </source>
</evidence>
<protein>
    <submittedName>
        <fullName evidence="2">Uncharacterized protein</fullName>
    </submittedName>
</protein>